<dbReference type="EMBL" id="JAUOPG010000011">
    <property type="protein sequence ID" value="MDO6454961.1"/>
    <property type="molecule type" value="Genomic_DNA"/>
</dbReference>
<sequence>MTEGSLRYWVNIFAMRNPRGTPRFSVCLIMLAASLAQTGQASTFALQPQSLTVAGKRVSVNVPPGYRLELVTTDLSQPRFLTFADNGDLFAGSQSGYVYRLVPPYTRVQKLTPSFRYPHSLTVREGKLFIASTEALYRAEGINGKQLVNVQRVLDLPAGNGHSSRTVKQGHDGKLYISLGISGNCSDQFMGAGYPFEQRRGGLFVVEEKGKSMQLRPYSTGLRNPVGFAWNDQGELFATNNGPDHWGYDQPEEQLAALSEGSFHGMPWYQVIDGKVVRDSCRTNKPPMDIDAVTLPVAMFPSRNAPMAIEFIPSNHADARLAGNAVVALHGSWAVKAGEGRASKRPPNLSLVIFDEEKKPAVVEWVTGFQEVDGQRWSRPVGVAVSPKGEVYFSSDGPVSAIYRLVLDH</sequence>
<evidence type="ECO:0000313" key="2">
    <source>
        <dbReference type="Proteomes" id="UP001169862"/>
    </source>
</evidence>
<dbReference type="PANTHER" id="PTHR33546">
    <property type="entry name" value="LARGE, MULTIFUNCTIONAL SECRETED PROTEIN-RELATED"/>
    <property type="match status" value="1"/>
</dbReference>
<dbReference type="Gene3D" id="2.120.10.30">
    <property type="entry name" value="TolB, C-terminal domain"/>
    <property type="match status" value="1"/>
</dbReference>
<accession>A0AAW7XKQ6</accession>
<dbReference type="RefSeq" id="WP_303551842.1">
    <property type="nucleotide sequence ID" value="NZ_JAUOPG010000011.1"/>
</dbReference>
<proteinExistence type="predicted"/>
<dbReference type="SUPFAM" id="SSF50952">
    <property type="entry name" value="Soluble quinoprotein glucose dehydrogenase"/>
    <property type="match status" value="1"/>
</dbReference>
<dbReference type="PANTHER" id="PTHR33546:SF1">
    <property type="entry name" value="LARGE, MULTIFUNCTIONAL SECRETED PROTEIN"/>
    <property type="match status" value="1"/>
</dbReference>
<protein>
    <submittedName>
        <fullName evidence="1">Sugar dehydrogenase</fullName>
    </submittedName>
</protein>
<dbReference type="AlphaFoldDB" id="A0AAW7XKQ6"/>
<dbReference type="InterPro" id="IPR011042">
    <property type="entry name" value="6-blade_b-propeller_TolB-like"/>
</dbReference>
<comment type="caution">
    <text evidence="1">The sequence shown here is derived from an EMBL/GenBank/DDBJ whole genome shotgun (WGS) entry which is preliminary data.</text>
</comment>
<gene>
    <name evidence="1" type="ORF">Q4490_15430</name>
</gene>
<reference evidence="1" key="1">
    <citation type="submission" date="2023-07" db="EMBL/GenBank/DDBJ databases">
        <title>Genome content predicts the carbon catabolic preferences of heterotrophic bacteria.</title>
        <authorList>
            <person name="Gralka M."/>
        </authorList>
    </citation>
    <scope>NUCLEOTIDE SEQUENCE</scope>
    <source>
        <strain evidence="1">I2M16</strain>
    </source>
</reference>
<name>A0AAW7XKQ6_9GAMM</name>
<evidence type="ECO:0000313" key="1">
    <source>
        <dbReference type="EMBL" id="MDO6454961.1"/>
    </source>
</evidence>
<organism evidence="1 2">
    <name type="scientific">Neptunomonas phycophila</name>
    <dbReference type="NCBI Taxonomy" id="1572645"/>
    <lineage>
        <taxon>Bacteria</taxon>
        <taxon>Pseudomonadati</taxon>
        <taxon>Pseudomonadota</taxon>
        <taxon>Gammaproteobacteria</taxon>
        <taxon>Oceanospirillales</taxon>
        <taxon>Oceanospirillaceae</taxon>
        <taxon>Neptunomonas</taxon>
    </lineage>
</organism>
<dbReference type="InterPro" id="IPR011041">
    <property type="entry name" value="Quinoprot_gluc/sorb_DH_b-prop"/>
</dbReference>
<dbReference type="Proteomes" id="UP001169862">
    <property type="component" value="Unassembled WGS sequence"/>
</dbReference>